<dbReference type="Gene3D" id="2.120.10.30">
    <property type="entry name" value="TolB, C-terminal domain"/>
    <property type="match status" value="1"/>
</dbReference>
<dbReference type="RefSeq" id="WP_183592980.1">
    <property type="nucleotide sequence ID" value="NZ_JACHWR010000002.1"/>
</dbReference>
<comment type="caution">
    <text evidence="3">The sequence shown here is derived from an EMBL/GenBank/DDBJ whole genome shotgun (WGS) entry which is preliminary data.</text>
</comment>
<evidence type="ECO:0000313" key="4">
    <source>
        <dbReference type="Proteomes" id="UP000589626"/>
    </source>
</evidence>
<keyword evidence="2" id="KW-0732">Signal</keyword>
<feature type="signal peptide" evidence="2">
    <location>
        <begin position="1"/>
        <end position="25"/>
    </location>
</feature>
<dbReference type="Proteomes" id="UP000589626">
    <property type="component" value="Unassembled WGS sequence"/>
</dbReference>
<dbReference type="Pfam" id="PF07676">
    <property type="entry name" value="PD40"/>
    <property type="match status" value="2"/>
</dbReference>
<evidence type="ECO:0000256" key="2">
    <source>
        <dbReference type="SAM" id="SignalP"/>
    </source>
</evidence>
<evidence type="ECO:0000313" key="3">
    <source>
        <dbReference type="EMBL" id="MBB3043090.1"/>
    </source>
</evidence>
<sequence length="616" mass="63785">MAALVGAAALSATLLAAVPVGAAYAASGPTTVQVSVSTGGFGPDNGGNGGSRGTERRLLSDDGRYAVYESSGPVVPGQGPLDWQIVRRDRQLGTTELISRSTAGVKANGRSSNPSMSADGQTIAFVSDASNLVAGDTNGHNDVFVHDARTGVTSRVSVTSAGAQVTALGSGTNVMGPPSLSADGRYVGFATSVAGLAPGDSNMANAYLHDRASGTTEVVSLSHLGVAVDVSSMSTVSVSADGDVVSFYSGNASVVPGDTNGDPDVFVRNRSAGTTVMVPAGQEGVVRHAMTPDGRFVVFESATNNLVPGDTNGQQDIFVHDTQTSTVERVSLGSGRTEANGFSSMPAISNDGRYATFTSEATNLVPGDTNGEADVFLHDRVTGQTTRVSVAANGTQNSTSSRSPAISGDGQHVMFESHGRDLTSVNTKTWGQVFVRDLTGRWPALHARIDALPPRVAPNSTYRIATLDIRTGPALEITWTPAGGGAVVRQSAVVSGNAFVLRSPKKRGKYVVRVSYAGHEIGSRATNVLQPAIKPLPKALKRGKTLTVKTTGLNRGDKVKVTFKPVGSNRGKTINRRSTVNKKGVAKVKAAPRAGQYRVTVRADGKILGKAAMRLR</sequence>
<dbReference type="AlphaFoldDB" id="A0A7W4VWN9"/>
<dbReference type="InterPro" id="IPR011042">
    <property type="entry name" value="6-blade_b-propeller_TolB-like"/>
</dbReference>
<comment type="similarity">
    <text evidence="1">Belongs to the TolB family.</text>
</comment>
<gene>
    <name evidence="3" type="ORF">FHU40_002908</name>
</gene>
<dbReference type="SUPFAM" id="SSF69304">
    <property type="entry name" value="Tricorn protease N-terminal domain"/>
    <property type="match status" value="1"/>
</dbReference>
<dbReference type="Gene3D" id="2.120.10.60">
    <property type="entry name" value="Tricorn protease N-terminal domain"/>
    <property type="match status" value="1"/>
</dbReference>
<proteinExistence type="inferred from homology"/>
<protein>
    <submittedName>
        <fullName evidence="3">Tol biopolymer transport system component</fullName>
    </submittedName>
</protein>
<dbReference type="EMBL" id="JACHWR010000002">
    <property type="protein sequence ID" value="MBB3043090.1"/>
    <property type="molecule type" value="Genomic_DNA"/>
</dbReference>
<keyword evidence="4" id="KW-1185">Reference proteome</keyword>
<feature type="chain" id="PRO_5031505882" evidence="2">
    <location>
        <begin position="26"/>
        <end position="616"/>
    </location>
</feature>
<dbReference type="PANTHER" id="PTHR36842">
    <property type="entry name" value="PROTEIN TOLB HOMOLOG"/>
    <property type="match status" value="1"/>
</dbReference>
<name>A0A7W4VWN9_9ACTN</name>
<evidence type="ECO:0000256" key="1">
    <source>
        <dbReference type="ARBA" id="ARBA00009820"/>
    </source>
</evidence>
<reference evidence="3 4" key="1">
    <citation type="submission" date="2020-08" db="EMBL/GenBank/DDBJ databases">
        <title>Sequencing the genomes of 1000 actinobacteria strains.</title>
        <authorList>
            <person name="Klenk H.-P."/>
        </authorList>
    </citation>
    <scope>NUCLEOTIDE SEQUENCE [LARGE SCALE GENOMIC DNA]</scope>
    <source>
        <strain evidence="3 4">DSM 105498</strain>
    </source>
</reference>
<accession>A0A7W4VWN9</accession>
<organism evidence="3 4">
    <name type="scientific">Nocardioides soli</name>
    <dbReference type="NCBI Taxonomy" id="1036020"/>
    <lineage>
        <taxon>Bacteria</taxon>
        <taxon>Bacillati</taxon>
        <taxon>Actinomycetota</taxon>
        <taxon>Actinomycetes</taxon>
        <taxon>Propionibacteriales</taxon>
        <taxon>Nocardioidaceae</taxon>
        <taxon>Nocardioides</taxon>
    </lineage>
</organism>
<dbReference type="InterPro" id="IPR011659">
    <property type="entry name" value="WD40"/>
</dbReference>